<gene>
    <name evidence="1" type="ORF">IU449_15110</name>
</gene>
<evidence type="ECO:0000313" key="1">
    <source>
        <dbReference type="EMBL" id="MBF6355859.1"/>
    </source>
</evidence>
<protein>
    <submittedName>
        <fullName evidence="1">Uncharacterized protein</fullName>
    </submittedName>
</protein>
<accession>A0ABS0DG05</accession>
<comment type="caution">
    <text evidence="1">The sequence shown here is derived from an EMBL/GenBank/DDBJ whole genome shotgun (WGS) entry which is preliminary data.</text>
</comment>
<proteinExistence type="predicted"/>
<reference evidence="1 2" key="1">
    <citation type="submission" date="2020-10" db="EMBL/GenBank/DDBJ databases">
        <title>Identification of Nocardia species via Next-generation sequencing and recognition of intraspecies genetic diversity.</title>
        <authorList>
            <person name="Li P."/>
            <person name="Li P."/>
            <person name="Lu B."/>
        </authorList>
    </citation>
    <scope>NUCLEOTIDE SEQUENCE [LARGE SCALE GENOMIC DNA]</scope>
    <source>
        <strain evidence="1 2">BJ06-0143</strain>
    </source>
</reference>
<evidence type="ECO:0000313" key="2">
    <source>
        <dbReference type="Proteomes" id="UP000707731"/>
    </source>
</evidence>
<dbReference type="EMBL" id="JADLQN010000002">
    <property type="protein sequence ID" value="MBF6355859.1"/>
    <property type="molecule type" value="Genomic_DNA"/>
</dbReference>
<dbReference type="Proteomes" id="UP000707731">
    <property type="component" value="Unassembled WGS sequence"/>
</dbReference>
<keyword evidence="2" id="KW-1185">Reference proteome</keyword>
<dbReference type="RefSeq" id="WP_195003278.1">
    <property type="nucleotide sequence ID" value="NZ_JADLQN010000002.1"/>
</dbReference>
<name>A0ABS0DG05_9NOCA</name>
<sequence>MPLEKVDRVGGNRITPHGVDQLFSTQQPIRVKQQNGEDHSLLERAGIDGSSTPPGPQRAENLESRNRLAEIDHRTLAPAGNGIRHRHLRGDGALRGPAPHAGQCSQWIIRSFPLEKFIGRRPPSIELSCRLRRSFTRRAAGGDCMCRASLAIAIL</sequence>
<organism evidence="1 2">
    <name type="scientific">Nocardia higoensis</name>
    <dbReference type="NCBI Taxonomy" id="228599"/>
    <lineage>
        <taxon>Bacteria</taxon>
        <taxon>Bacillati</taxon>
        <taxon>Actinomycetota</taxon>
        <taxon>Actinomycetes</taxon>
        <taxon>Mycobacteriales</taxon>
        <taxon>Nocardiaceae</taxon>
        <taxon>Nocardia</taxon>
    </lineage>
</organism>